<evidence type="ECO:0000313" key="4">
    <source>
        <dbReference type="EnsemblFungi" id="EJT72458"/>
    </source>
</evidence>
<feature type="region of interest" description="Disordered" evidence="1">
    <location>
        <begin position="474"/>
        <end position="514"/>
    </location>
</feature>
<dbReference type="VEuPathDB" id="FungiDB:GGTG_09324"/>
<reference evidence="4" key="4">
    <citation type="journal article" date="2015" name="G3 (Bethesda)">
        <title>Genome sequences of three phytopathogenic species of the Magnaporthaceae family of fungi.</title>
        <authorList>
            <person name="Okagaki L.H."/>
            <person name="Nunes C.C."/>
            <person name="Sailsbery J."/>
            <person name="Clay B."/>
            <person name="Brown D."/>
            <person name="John T."/>
            <person name="Oh Y."/>
            <person name="Young N."/>
            <person name="Fitzgerald M."/>
            <person name="Haas B.J."/>
            <person name="Zeng Q."/>
            <person name="Young S."/>
            <person name="Adiconis X."/>
            <person name="Fan L."/>
            <person name="Levin J.Z."/>
            <person name="Mitchell T.K."/>
            <person name="Okubara P.A."/>
            <person name="Farman M.L."/>
            <person name="Kohn L.M."/>
            <person name="Birren B."/>
            <person name="Ma L.-J."/>
            <person name="Dean R.A."/>
        </authorList>
    </citation>
    <scope>NUCLEOTIDE SEQUENCE</scope>
    <source>
        <strain evidence="4">R3-111a-1</strain>
    </source>
</reference>
<dbReference type="OrthoDB" id="10608715at2759"/>
<protein>
    <submittedName>
        <fullName evidence="3 4">Uncharacterized protein</fullName>
    </submittedName>
</protein>
<feature type="region of interest" description="Disordered" evidence="1">
    <location>
        <begin position="167"/>
        <end position="204"/>
    </location>
</feature>
<dbReference type="RefSeq" id="XP_009225432.1">
    <property type="nucleotide sequence ID" value="XM_009227168.1"/>
</dbReference>
<evidence type="ECO:0000256" key="2">
    <source>
        <dbReference type="SAM" id="Phobius"/>
    </source>
</evidence>
<feature type="compositionally biased region" description="Basic and acidic residues" evidence="1">
    <location>
        <begin position="187"/>
        <end position="200"/>
    </location>
</feature>
<dbReference type="EMBL" id="GL385399">
    <property type="protein sequence ID" value="EJT72458.1"/>
    <property type="molecule type" value="Genomic_DNA"/>
</dbReference>
<sequence>MALIFPFNGPEGHVRSLFGTQPPVRYLDRVRPAKRCIPCPVSFYNPNGWRGGHAATGEAELSWVMIPTSGTDAKSRRPATGRGTRDRGPPRLALVIPYPLKPDRHRPLARQPMSGDLHAMYHIHDEGREWIDDASGLSSMEGKGLPRCCASTAAVAPLALPRARAGCPGRGGEGSGRRVNGAGSRGEWTRRQGNHEDKTKNGGGGIGPECAEACGVQDKARGCVRGELGAATSLAVLGRISGHGFCRRLRLPSVVRIMATAPYTMFLLSALGRLLQCLNLVAVLVATADAQGSADTSNSITIISPGANEMITLGSNYTIRWAAPAGALGYVRIELLGRNSTRSSGNVGIRKLADDVELSSQNWVWRQEDQISAAERQLYPQFVIYMEISPSKAFDSFNFTASSVRFQVRDNVVAPPHDNDTQNNRTTTPANDSPQTPPLKPEVIAAIAIGSAALAALIIGVVGYDLRLRRLAGGKRTKQTGDDDGGGGVGGGDKSGDHSLSKAELEGSGGHGSAVGAVAGALDLKPELMEKEIHWELGGREHDRERPDPRETYEVAAHEIHEMEGCGPPQKLDLVVGTQEVGVSTGGDGETGRDGVVVTPAVSPVSPLPKQEREV</sequence>
<dbReference type="Proteomes" id="UP000006039">
    <property type="component" value="Unassembled WGS sequence"/>
</dbReference>
<feature type="transmembrane region" description="Helical" evidence="2">
    <location>
        <begin position="443"/>
        <end position="466"/>
    </location>
</feature>
<dbReference type="GeneID" id="20349782"/>
<reference evidence="4" key="5">
    <citation type="submission" date="2018-04" db="UniProtKB">
        <authorList>
            <consortium name="EnsemblFungi"/>
        </authorList>
    </citation>
    <scope>IDENTIFICATION</scope>
    <source>
        <strain evidence="4">R3-111a-1</strain>
    </source>
</reference>
<evidence type="ECO:0000313" key="3">
    <source>
        <dbReference type="EMBL" id="EJT72458.1"/>
    </source>
</evidence>
<feature type="compositionally biased region" description="Polar residues" evidence="1">
    <location>
        <begin position="421"/>
        <end position="434"/>
    </location>
</feature>
<evidence type="ECO:0000256" key="1">
    <source>
        <dbReference type="SAM" id="MobiDB-lite"/>
    </source>
</evidence>
<organism evidence="3">
    <name type="scientific">Gaeumannomyces tritici (strain R3-111a-1)</name>
    <name type="common">Wheat and barley take-all root rot fungus</name>
    <name type="synonym">Gaeumannomyces graminis var. tritici</name>
    <dbReference type="NCBI Taxonomy" id="644352"/>
    <lineage>
        <taxon>Eukaryota</taxon>
        <taxon>Fungi</taxon>
        <taxon>Dikarya</taxon>
        <taxon>Ascomycota</taxon>
        <taxon>Pezizomycotina</taxon>
        <taxon>Sordariomycetes</taxon>
        <taxon>Sordariomycetidae</taxon>
        <taxon>Magnaporthales</taxon>
        <taxon>Magnaporthaceae</taxon>
        <taxon>Gaeumannomyces</taxon>
    </lineage>
</organism>
<dbReference type="HOGENOM" id="CLU_444127_0_0_1"/>
<dbReference type="AlphaFoldDB" id="J3P727"/>
<keyword evidence="2" id="KW-1133">Transmembrane helix</keyword>
<keyword evidence="2" id="KW-0812">Transmembrane</keyword>
<gene>
    <name evidence="4" type="primary">20349782</name>
    <name evidence="3" type="ORF">GGTG_09324</name>
</gene>
<feature type="compositionally biased region" description="Low complexity" evidence="1">
    <location>
        <begin position="596"/>
        <end position="609"/>
    </location>
</feature>
<dbReference type="eggNOG" id="ENOG502REIT">
    <property type="taxonomic scope" value="Eukaryota"/>
</dbReference>
<proteinExistence type="predicted"/>
<feature type="region of interest" description="Disordered" evidence="1">
    <location>
        <begin position="70"/>
        <end position="90"/>
    </location>
</feature>
<keyword evidence="5" id="KW-1185">Reference proteome</keyword>
<feature type="region of interest" description="Disordered" evidence="1">
    <location>
        <begin position="413"/>
        <end position="438"/>
    </location>
</feature>
<evidence type="ECO:0000313" key="5">
    <source>
        <dbReference type="Proteomes" id="UP000006039"/>
    </source>
</evidence>
<dbReference type="EnsemblFungi" id="EJT72458">
    <property type="protein sequence ID" value="EJT72458"/>
    <property type="gene ID" value="GGTG_09324"/>
</dbReference>
<feature type="compositionally biased region" description="Basic and acidic residues" evidence="1">
    <location>
        <begin position="494"/>
        <end position="505"/>
    </location>
</feature>
<keyword evidence="2" id="KW-0472">Membrane</keyword>
<accession>J3P727</accession>
<reference evidence="5" key="1">
    <citation type="submission" date="2010-07" db="EMBL/GenBank/DDBJ databases">
        <title>The genome sequence of Gaeumannomyces graminis var. tritici strain R3-111a-1.</title>
        <authorList>
            <consortium name="The Broad Institute Genome Sequencing Platform"/>
            <person name="Ma L.-J."/>
            <person name="Dead R."/>
            <person name="Young S."/>
            <person name="Zeng Q."/>
            <person name="Koehrsen M."/>
            <person name="Alvarado L."/>
            <person name="Berlin A."/>
            <person name="Chapman S.B."/>
            <person name="Chen Z."/>
            <person name="Freedman E."/>
            <person name="Gellesch M."/>
            <person name="Goldberg J."/>
            <person name="Griggs A."/>
            <person name="Gujja S."/>
            <person name="Heilman E.R."/>
            <person name="Heiman D."/>
            <person name="Hepburn T."/>
            <person name="Howarth C."/>
            <person name="Jen D."/>
            <person name="Larson L."/>
            <person name="Mehta T."/>
            <person name="Neiman D."/>
            <person name="Pearson M."/>
            <person name="Roberts A."/>
            <person name="Saif S."/>
            <person name="Shea T."/>
            <person name="Shenoy N."/>
            <person name="Sisk P."/>
            <person name="Stolte C."/>
            <person name="Sykes S."/>
            <person name="Walk T."/>
            <person name="White J."/>
            <person name="Yandava C."/>
            <person name="Haas B."/>
            <person name="Nusbaum C."/>
            <person name="Birren B."/>
        </authorList>
    </citation>
    <scope>NUCLEOTIDE SEQUENCE [LARGE SCALE GENOMIC DNA]</scope>
    <source>
        <strain evidence="5">R3-111a-1</strain>
    </source>
</reference>
<name>J3P727_GAET3</name>
<reference evidence="3" key="2">
    <citation type="submission" date="2010-07" db="EMBL/GenBank/DDBJ databases">
        <authorList>
            <consortium name="The Broad Institute Genome Sequencing Platform"/>
            <consortium name="Broad Institute Genome Sequencing Center for Infectious Disease"/>
            <person name="Ma L.-J."/>
            <person name="Dead R."/>
            <person name="Young S."/>
            <person name="Zeng Q."/>
            <person name="Koehrsen M."/>
            <person name="Alvarado L."/>
            <person name="Berlin A."/>
            <person name="Chapman S.B."/>
            <person name="Chen Z."/>
            <person name="Freedman E."/>
            <person name="Gellesch M."/>
            <person name="Goldberg J."/>
            <person name="Griggs A."/>
            <person name="Gujja S."/>
            <person name="Heilman E.R."/>
            <person name="Heiman D."/>
            <person name="Hepburn T."/>
            <person name="Howarth C."/>
            <person name="Jen D."/>
            <person name="Larson L."/>
            <person name="Mehta T."/>
            <person name="Neiman D."/>
            <person name="Pearson M."/>
            <person name="Roberts A."/>
            <person name="Saif S."/>
            <person name="Shea T."/>
            <person name="Shenoy N."/>
            <person name="Sisk P."/>
            <person name="Stolte C."/>
            <person name="Sykes S."/>
            <person name="Walk T."/>
            <person name="White J."/>
            <person name="Yandava C."/>
            <person name="Haas B."/>
            <person name="Nusbaum C."/>
            <person name="Birren B."/>
        </authorList>
    </citation>
    <scope>NUCLEOTIDE SEQUENCE</scope>
    <source>
        <strain evidence="3">R3-111a-1</strain>
    </source>
</reference>
<feature type="region of interest" description="Disordered" evidence="1">
    <location>
        <begin position="581"/>
        <end position="615"/>
    </location>
</feature>
<reference evidence="3" key="3">
    <citation type="submission" date="2010-09" db="EMBL/GenBank/DDBJ databases">
        <title>Annotation of Gaeumannomyces graminis var. tritici R3-111a-1.</title>
        <authorList>
            <consortium name="The Broad Institute Genome Sequencing Platform"/>
            <person name="Ma L.-J."/>
            <person name="Dead R."/>
            <person name="Young S.K."/>
            <person name="Zeng Q."/>
            <person name="Gargeya S."/>
            <person name="Fitzgerald M."/>
            <person name="Haas B."/>
            <person name="Abouelleil A."/>
            <person name="Alvarado L."/>
            <person name="Arachchi H.M."/>
            <person name="Berlin A."/>
            <person name="Brown A."/>
            <person name="Chapman S.B."/>
            <person name="Chen Z."/>
            <person name="Dunbar C."/>
            <person name="Freedman E."/>
            <person name="Gearin G."/>
            <person name="Gellesch M."/>
            <person name="Goldberg J."/>
            <person name="Griggs A."/>
            <person name="Gujja S."/>
            <person name="Heiman D."/>
            <person name="Howarth C."/>
            <person name="Larson L."/>
            <person name="Lui A."/>
            <person name="MacDonald P.J.P."/>
            <person name="Mehta T."/>
            <person name="Montmayeur A."/>
            <person name="Murphy C."/>
            <person name="Neiman D."/>
            <person name="Pearson M."/>
            <person name="Priest M."/>
            <person name="Roberts A."/>
            <person name="Saif S."/>
            <person name="Shea T."/>
            <person name="Shenoy N."/>
            <person name="Sisk P."/>
            <person name="Stolte C."/>
            <person name="Sykes S."/>
            <person name="Yandava C."/>
            <person name="Wortman J."/>
            <person name="Nusbaum C."/>
            <person name="Birren B."/>
        </authorList>
    </citation>
    <scope>NUCLEOTIDE SEQUENCE</scope>
    <source>
        <strain evidence="3">R3-111a-1</strain>
    </source>
</reference>